<keyword evidence="4" id="KW-0808">Transferase</keyword>
<dbReference type="InterPro" id="IPR007577">
    <property type="entry name" value="GlycoTrfase_DXD_sugar-bd_CS"/>
</dbReference>
<dbReference type="InterPro" id="IPR007652">
    <property type="entry name" value="A1-4-GlycosylTfrase_dom"/>
</dbReference>
<comment type="subcellular location">
    <subcellularLocation>
        <location evidence="1">Golgi apparatus membrane</location>
        <topology evidence="1">Single-pass type II membrane protein</topology>
    </subcellularLocation>
</comment>
<evidence type="ECO:0000256" key="5">
    <source>
        <dbReference type="ARBA" id="ARBA00023034"/>
    </source>
</evidence>
<evidence type="ECO:0000256" key="1">
    <source>
        <dbReference type="ARBA" id="ARBA00004323"/>
    </source>
</evidence>
<feature type="domain" description="Alpha 1,4-glycosyltransferase" evidence="7">
    <location>
        <begin position="163"/>
        <end position="296"/>
    </location>
</feature>
<dbReference type="SUPFAM" id="SSF53448">
    <property type="entry name" value="Nucleotide-diphospho-sugar transferases"/>
    <property type="match status" value="1"/>
</dbReference>
<dbReference type="GO" id="GO:0016758">
    <property type="term" value="F:hexosyltransferase activity"/>
    <property type="evidence" value="ECO:0007669"/>
    <property type="project" value="TreeGrafter"/>
</dbReference>
<evidence type="ECO:0000313" key="9">
    <source>
        <dbReference type="Proteomes" id="UP000318571"/>
    </source>
</evidence>
<evidence type="ECO:0000256" key="3">
    <source>
        <dbReference type="ARBA" id="ARBA00022676"/>
    </source>
</evidence>
<evidence type="ECO:0000259" key="7">
    <source>
        <dbReference type="Pfam" id="PF04572"/>
    </source>
</evidence>
<keyword evidence="6" id="KW-0472">Membrane</keyword>
<dbReference type="Pfam" id="PF04572">
    <property type="entry name" value="Gb3_synth"/>
    <property type="match status" value="1"/>
</dbReference>
<dbReference type="InterPro" id="IPR051981">
    <property type="entry name" value="Glycosyltransf_32"/>
</dbReference>
<dbReference type="OMA" id="RQVCAIE"/>
<accession>A0A553NT07</accession>
<dbReference type="Gene3D" id="3.90.550.20">
    <property type="match status" value="1"/>
</dbReference>
<evidence type="ECO:0000256" key="2">
    <source>
        <dbReference type="ARBA" id="ARBA00009003"/>
    </source>
</evidence>
<dbReference type="Pfam" id="PF04488">
    <property type="entry name" value="Gly_transf_sug"/>
    <property type="match status" value="1"/>
</dbReference>
<organism evidence="8 9">
    <name type="scientific">Tigriopus californicus</name>
    <name type="common">Marine copepod</name>
    <dbReference type="NCBI Taxonomy" id="6832"/>
    <lineage>
        <taxon>Eukaryota</taxon>
        <taxon>Metazoa</taxon>
        <taxon>Ecdysozoa</taxon>
        <taxon>Arthropoda</taxon>
        <taxon>Crustacea</taxon>
        <taxon>Multicrustacea</taxon>
        <taxon>Hexanauplia</taxon>
        <taxon>Copepoda</taxon>
        <taxon>Harpacticoida</taxon>
        <taxon>Harpacticidae</taxon>
        <taxon>Tigriopus</taxon>
    </lineage>
</organism>
<keyword evidence="5" id="KW-0333">Golgi apparatus</keyword>
<dbReference type="GO" id="GO:0006688">
    <property type="term" value="P:glycosphingolipid biosynthetic process"/>
    <property type="evidence" value="ECO:0007669"/>
    <property type="project" value="TreeGrafter"/>
</dbReference>
<keyword evidence="9" id="KW-1185">Reference proteome</keyword>
<sequence>MVFHGQLRSSGLSLADVMRGVSYTLGTSKVRKLWNISTSTSMFFVETNPKVLSLPPRVMCALESAALHNPDRQVYHIAQKDIGVHEYELVLHQYSNIQFLKRNFNDLILRSPVESIYSQTLSGTSFEVKNLSDILRLMVLFFFGGVYMDTDVISLNRVPMGGFKSHHPFIYEALLNMAKDFRPEHWAYNGPNLVTRVAKIYCPAHGGTASENSVDGMWSWKCGDIQILNSTNAYAIDYRDFRNLFNTSHSTEIEAAISNSFAMHYWNKMISWHGRVTLREDQPLYKIFRQNCPVTEEFYLRPLLNQRFHIRDKSTKMRRTIGTHSVQQRVVN</sequence>
<evidence type="ECO:0000313" key="8">
    <source>
        <dbReference type="EMBL" id="TRY68571.1"/>
    </source>
</evidence>
<dbReference type="Proteomes" id="UP000318571">
    <property type="component" value="Chromosome 1"/>
</dbReference>
<dbReference type="InterPro" id="IPR029044">
    <property type="entry name" value="Nucleotide-diphossugar_trans"/>
</dbReference>
<dbReference type="GO" id="GO:0000139">
    <property type="term" value="C:Golgi membrane"/>
    <property type="evidence" value="ECO:0007669"/>
    <property type="project" value="UniProtKB-SubCell"/>
</dbReference>
<comment type="caution">
    <text evidence="8">The sequence shown here is derived from an EMBL/GenBank/DDBJ whole genome shotgun (WGS) entry which is preliminary data.</text>
</comment>
<reference evidence="8 9" key="1">
    <citation type="journal article" date="2018" name="Nat. Ecol. Evol.">
        <title>Genomic signatures of mitonuclear coevolution across populations of Tigriopus californicus.</title>
        <authorList>
            <person name="Barreto F.S."/>
            <person name="Watson E.T."/>
            <person name="Lima T.G."/>
            <person name="Willett C.S."/>
            <person name="Edmands S."/>
            <person name="Li W."/>
            <person name="Burton R.S."/>
        </authorList>
    </citation>
    <scope>NUCLEOTIDE SEQUENCE [LARGE SCALE GENOMIC DNA]</scope>
    <source>
        <strain evidence="8 9">San Diego</strain>
    </source>
</reference>
<evidence type="ECO:0000256" key="6">
    <source>
        <dbReference type="ARBA" id="ARBA00023136"/>
    </source>
</evidence>
<keyword evidence="3" id="KW-0328">Glycosyltransferase</keyword>
<dbReference type="PANTHER" id="PTHR12042">
    <property type="entry name" value="LACTOSYLCERAMIDE 4-ALPHA-GALACTOSYLTRANSFERASE ALPHA- 1,4-GALACTOSYLTRANSFERASE"/>
    <property type="match status" value="1"/>
</dbReference>
<evidence type="ECO:0000256" key="4">
    <source>
        <dbReference type="ARBA" id="ARBA00022679"/>
    </source>
</evidence>
<comment type="similarity">
    <text evidence="2">Belongs to the glycosyltransferase 32 family.</text>
</comment>
<proteinExistence type="inferred from homology"/>
<protein>
    <recommendedName>
        <fullName evidence="7">Alpha 1,4-glycosyltransferase domain-containing protein</fullName>
    </recommendedName>
</protein>
<dbReference type="EMBL" id="VCGU01000010">
    <property type="protein sequence ID" value="TRY68571.1"/>
    <property type="molecule type" value="Genomic_DNA"/>
</dbReference>
<dbReference type="PANTHER" id="PTHR12042:SF21">
    <property type="entry name" value="ALPHA1,4-GALACTOSYLTRANSFERASE 1-RELATED"/>
    <property type="match status" value="1"/>
</dbReference>
<gene>
    <name evidence="8" type="ORF">TCAL_06916</name>
</gene>
<name>A0A553NT07_TIGCA</name>
<dbReference type="AlphaFoldDB" id="A0A553NT07"/>